<dbReference type="SUPFAM" id="SSF46689">
    <property type="entry name" value="Homeodomain-like"/>
    <property type="match status" value="1"/>
</dbReference>
<feature type="compositionally biased region" description="Polar residues" evidence="1">
    <location>
        <begin position="21"/>
        <end position="30"/>
    </location>
</feature>
<evidence type="ECO:0000256" key="1">
    <source>
        <dbReference type="SAM" id="MobiDB-lite"/>
    </source>
</evidence>
<reference evidence="3 4" key="1">
    <citation type="journal article" date="2013" name="Int. J. Syst. Evol. Microbiol.">
        <title>Comamonas guangdongensis sp. nov., isolated from subterranean forest sediment, and emended description of the genus Comamonas.</title>
        <authorList>
            <person name="Zhang J."/>
            <person name="Wang Y."/>
            <person name="Zhou S."/>
            <person name="Wu C."/>
            <person name="He J."/>
            <person name="Li F."/>
        </authorList>
    </citation>
    <scope>NUCLEOTIDE SEQUENCE [LARGE SCALE GENOMIC DNA]</scope>
    <source>
        <strain evidence="3 4">CCTCC AB2011133</strain>
    </source>
</reference>
<keyword evidence="4" id="KW-1185">Reference proteome</keyword>
<comment type="caution">
    <text evidence="3">The sequence shown here is derived from an EMBL/GenBank/DDBJ whole genome shotgun (WGS) entry which is preliminary data.</text>
</comment>
<dbReference type="Gene3D" id="1.10.10.60">
    <property type="entry name" value="Homeodomain-like"/>
    <property type="match status" value="1"/>
</dbReference>
<dbReference type="EMBL" id="JBFYGN010000005">
    <property type="protein sequence ID" value="MEX8192358.1"/>
    <property type="molecule type" value="Genomic_DNA"/>
</dbReference>
<dbReference type="InterPro" id="IPR009057">
    <property type="entry name" value="Homeodomain-like_sf"/>
</dbReference>
<feature type="region of interest" description="Disordered" evidence="1">
    <location>
        <begin position="1"/>
        <end position="31"/>
    </location>
</feature>
<dbReference type="Proteomes" id="UP001561046">
    <property type="component" value="Unassembled WGS sequence"/>
</dbReference>
<gene>
    <name evidence="3" type="ORF">AB6724_05830</name>
</gene>
<evidence type="ECO:0000313" key="3">
    <source>
        <dbReference type="EMBL" id="MEX8192358.1"/>
    </source>
</evidence>
<sequence>MQTQAQQAQPAIKTMNDKDATTTPSVSSPNKLDPIAVLREELAAAALCHGVERVEDLTEELVRRYVQRLGGGYVYVTTQHGLKKKQMAEEIRQRFNGINIRELSHIYGLSIRHVRRIVEGLPRTGF</sequence>
<proteinExistence type="predicted"/>
<name>A0ABV3ZS27_9BURK</name>
<organism evidence="3 4">
    <name type="scientific">Comamonas guangdongensis</name>
    <dbReference type="NCBI Taxonomy" id="510515"/>
    <lineage>
        <taxon>Bacteria</taxon>
        <taxon>Pseudomonadati</taxon>
        <taxon>Pseudomonadota</taxon>
        <taxon>Betaproteobacteria</taxon>
        <taxon>Burkholderiales</taxon>
        <taxon>Comamonadaceae</taxon>
        <taxon>Comamonas</taxon>
    </lineage>
</organism>
<evidence type="ECO:0000313" key="4">
    <source>
        <dbReference type="Proteomes" id="UP001561046"/>
    </source>
</evidence>
<accession>A0ABV3ZS27</accession>
<dbReference type="Pfam" id="PF08765">
    <property type="entry name" value="Mor"/>
    <property type="match status" value="1"/>
</dbReference>
<evidence type="ECO:0000259" key="2">
    <source>
        <dbReference type="Pfam" id="PF08765"/>
    </source>
</evidence>
<feature type="domain" description="Mor transcription activator" evidence="2">
    <location>
        <begin position="43"/>
        <end position="119"/>
    </location>
</feature>
<dbReference type="InterPro" id="IPR014875">
    <property type="entry name" value="Mor_transcription_activator"/>
</dbReference>
<protein>
    <submittedName>
        <fullName evidence="3">Mor transcription activator family protein</fullName>
    </submittedName>
</protein>